<dbReference type="Proteomes" id="UP001174936">
    <property type="component" value="Unassembled WGS sequence"/>
</dbReference>
<dbReference type="AlphaFoldDB" id="A0AA40CMQ4"/>
<dbReference type="SUPFAM" id="SSF56112">
    <property type="entry name" value="Protein kinase-like (PK-like)"/>
    <property type="match status" value="1"/>
</dbReference>
<comment type="caution">
    <text evidence="1">The sequence shown here is derived from an EMBL/GenBank/DDBJ whole genome shotgun (WGS) entry which is preliminary data.</text>
</comment>
<proteinExistence type="predicted"/>
<gene>
    <name evidence="1" type="ORF">B0T16DRAFT_392612</name>
</gene>
<keyword evidence="2" id="KW-1185">Reference proteome</keyword>
<organism evidence="1 2">
    <name type="scientific">Cercophora newfieldiana</name>
    <dbReference type="NCBI Taxonomy" id="92897"/>
    <lineage>
        <taxon>Eukaryota</taxon>
        <taxon>Fungi</taxon>
        <taxon>Dikarya</taxon>
        <taxon>Ascomycota</taxon>
        <taxon>Pezizomycotina</taxon>
        <taxon>Sordariomycetes</taxon>
        <taxon>Sordariomycetidae</taxon>
        <taxon>Sordariales</taxon>
        <taxon>Lasiosphaeriaceae</taxon>
        <taxon>Cercophora</taxon>
    </lineage>
</organism>
<evidence type="ECO:0000313" key="1">
    <source>
        <dbReference type="EMBL" id="KAK0644225.1"/>
    </source>
</evidence>
<evidence type="ECO:0008006" key="3">
    <source>
        <dbReference type="Google" id="ProtNLM"/>
    </source>
</evidence>
<dbReference type="InterPro" id="IPR011009">
    <property type="entry name" value="Kinase-like_dom_sf"/>
</dbReference>
<reference evidence="1" key="1">
    <citation type="submission" date="2023-06" db="EMBL/GenBank/DDBJ databases">
        <title>Genome-scale phylogeny and comparative genomics of the fungal order Sordariales.</title>
        <authorList>
            <consortium name="Lawrence Berkeley National Laboratory"/>
            <person name="Hensen N."/>
            <person name="Bonometti L."/>
            <person name="Westerberg I."/>
            <person name="Brannstrom I.O."/>
            <person name="Guillou S."/>
            <person name="Cros-Aarteil S."/>
            <person name="Calhoun S."/>
            <person name="Haridas S."/>
            <person name="Kuo A."/>
            <person name="Mondo S."/>
            <person name="Pangilinan J."/>
            <person name="Riley R."/>
            <person name="Labutti K."/>
            <person name="Andreopoulos B."/>
            <person name="Lipzen A."/>
            <person name="Chen C."/>
            <person name="Yanf M."/>
            <person name="Daum C."/>
            <person name="Ng V."/>
            <person name="Clum A."/>
            <person name="Steindorff A."/>
            <person name="Ohm R."/>
            <person name="Martin F."/>
            <person name="Silar P."/>
            <person name="Natvig D."/>
            <person name="Lalanne C."/>
            <person name="Gautier V."/>
            <person name="Ament-Velasquez S.L."/>
            <person name="Kruys A."/>
            <person name="Hutchinson M.I."/>
            <person name="Powell A.J."/>
            <person name="Barry K."/>
            <person name="Miller A.N."/>
            <person name="Grigoriev I.V."/>
            <person name="Debuchy R."/>
            <person name="Gladieux P."/>
            <person name="Thoren M.H."/>
            <person name="Johannesson H."/>
        </authorList>
    </citation>
    <scope>NUCLEOTIDE SEQUENCE</scope>
    <source>
        <strain evidence="1">SMH2532-1</strain>
    </source>
</reference>
<protein>
    <recommendedName>
        <fullName evidence="3">Protein kinase domain-containing protein</fullName>
    </recommendedName>
</protein>
<dbReference type="Gene3D" id="1.10.510.10">
    <property type="entry name" value="Transferase(Phosphotransferase) domain 1"/>
    <property type="match status" value="1"/>
</dbReference>
<accession>A0AA40CMQ4</accession>
<dbReference type="EMBL" id="JAULSV010000005">
    <property type="protein sequence ID" value="KAK0644225.1"/>
    <property type="molecule type" value="Genomic_DNA"/>
</dbReference>
<name>A0AA40CMQ4_9PEZI</name>
<sequence>MQGRYIPRLLAQVYLTVENDDNHNNDNDKDDHDISPLHRRPFYFRVPGILVEYIDGFSLTDLGTTPDIPRSKWHGIIQQAADAARYINDAGVINDDCQPRNVMVQRENLQPFHIDLAQCFFSDDLGWKYFGELRYRRDNQGAIGAIMLVKVKRQTGLRLPEIRYSYRNWGRLGAILSRVSMVLMPGLGIGSRRSHALHLGSSQLFAHGDMKEGLDFSI</sequence>
<evidence type="ECO:0000313" key="2">
    <source>
        <dbReference type="Proteomes" id="UP001174936"/>
    </source>
</evidence>